<evidence type="ECO:0000313" key="2">
    <source>
        <dbReference type="EMBL" id="GGF88788.1"/>
    </source>
</evidence>
<dbReference type="InterPro" id="IPR052532">
    <property type="entry name" value="SUA5_domain"/>
</dbReference>
<dbReference type="NCBIfam" id="TIGR00057">
    <property type="entry name" value="L-threonylcarbamoyladenylate synthase"/>
    <property type="match status" value="1"/>
</dbReference>
<evidence type="ECO:0000313" key="3">
    <source>
        <dbReference type="Proteomes" id="UP000636949"/>
    </source>
</evidence>
<dbReference type="Gene3D" id="3.90.870.10">
    <property type="entry name" value="DHBP synthase"/>
    <property type="match status" value="1"/>
</dbReference>
<sequence length="207" mass="22870">MSQYIEINPYSSNKAVLAEIVNALNDGKVIAYPTDSGYALGCKMGLKKPLQQIKKIRDLNDKHNFTIICRDLSEIAQYAKVDNSVYRLLKRATPGGYTFILQATSKVPGLMLNKSKKTVGIRVPDHPVPLMLSGALGEPLLSTTFILPDQDNALVYSEDFANEPCAQMIDYILESDYCGYEPTTVVDMTEVPVEILRVGSGDISIFE</sequence>
<organism evidence="2 3">
    <name type="scientific">Cysteiniphilum litorale</name>
    <dbReference type="NCBI Taxonomy" id="2056700"/>
    <lineage>
        <taxon>Bacteria</taxon>
        <taxon>Pseudomonadati</taxon>
        <taxon>Pseudomonadota</taxon>
        <taxon>Gammaproteobacteria</taxon>
        <taxon>Thiotrichales</taxon>
        <taxon>Fastidiosibacteraceae</taxon>
        <taxon>Cysteiniphilum</taxon>
    </lineage>
</organism>
<keyword evidence="3" id="KW-1185">Reference proteome</keyword>
<dbReference type="AlphaFoldDB" id="A0A8J3E6E6"/>
<dbReference type="PROSITE" id="PS51163">
    <property type="entry name" value="YRDC"/>
    <property type="match status" value="1"/>
</dbReference>
<protein>
    <submittedName>
        <fullName evidence="2">Threonylcarbamoyl-AMP synthase</fullName>
    </submittedName>
</protein>
<accession>A0A8J3E6E6</accession>
<gene>
    <name evidence="2" type="ORF">GCM10010995_02500</name>
</gene>
<reference evidence="2" key="2">
    <citation type="submission" date="2020-09" db="EMBL/GenBank/DDBJ databases">
        <authorList>
            <person name="Sun Q."/>
            <person name="Zhou Y."/>
        </authorList>
    </citation>
    <scope>NUCLEOTIDE SEQUENCE</scope>
    <source>
        <strain evidence="2">CGMCC 1.15758</strain>
    </source>
</reference>
<dbReference type="OrthoDB" id="9781656at2"/>
<dbReference type="PANTHER" id="PTHR42828">
    <property type="entry name" value="DHBP SYNTHASE RIBB-LIKE ALPHA/BETA DOMAIN-CONTAINING PROTEIN"/>
    <property type="match status" value="1"/>
</dbReference>
<proteinExistence type="predicted"/>
<feature type="domain" description="YrdC-like" evidence="1">
    <location>
        <begin position="14"/>
        <end position="201"/>
    </location>
</feature>
<dbReference type="InterPro" id="IPR006070">
    <property type="entry name" value="Sua5-like_dom"/>
</dbReference>
<name>A0A8J3E6E6_9GAMM</name>
<evidence type="ECO:0000259" key="1">
    <source>
        <dbReference type="PROSITE" id="PS51163"/>
    </source>
</evidence>
<dbReference type="Proteomes" id="UP000636949">
    <property type="component" value="Unassembled WGS sequence"/>
</dbReference>
<comment type="caution">
    <text evidence="2">The sequence shown here is derived from an EMBL/GenBank/DDBJ whole genome shotgun (WGS) entry which is preliminary data.</text>
</comment>
<dbReference type="PANTHER" id="PTHR42828:SF3">
    <property type="entry name" value="THREONYLCARBAMOYL-AMP SYNTHASE"/>
    <property type="match status" value="1"/>
</dbReference>
<dbReference type="EMBL" id="BMJS01000001">
    <property type="protein sequence ID" value="GGF88788.1"/>
    <property type="molecule type" value="Genomic_DNA"/>
</dbReference>
<dbReference type="SUPFAM" id="SSF55821">
    <property type="entry name" value="YrdC/RibB"/>
    <property type="match status" value="1"/>
</dbReference>
<dbReference type="GO" id="GO:0003725">
    <property type="term" value="F:double-stranded RNA binding"/>
    <property type="evidence" value="ECO:0007669"/>
    <property type="project" value="InterPro"/>
</dbReference>
<reference evidence="2" key="1">
    <citation type="journal article" date="2014" name="Int. J. Syst. Evol. Microbiol.">
        <title>Complete genome sequence of Corynebacterium casei LMG S-19264T (=DSM 44701T), isolated from a smear-ripened cheese.</title>
        <authorList>
            <consortium name="US DOE Joint Genome Institute (JGI-PGF)"/>
            <person name="Walter F."/>
            <person name="Albersmeier A."/>
            <person name="Kalinowski J."/>
            <person name="Ruckert C."/>
        </authorList>
    </citation>
    <scope>NUCLEOTIDE SEQUENCE</scope>
    <source>
        <strain evidence="2">CGMCC 1.15758</strain>
    </source>
</reference>
<dbReference type="InterPro" id="IPR017945">
    <property type="entry name" value="DHBP_synth_RibB-like_a/b_dom"/>
</dbReference>
<dbReference type="Pfam" id="PF01300">
    <property type="entry name" value="Sua5_yciO_yrdC"/>
    <property type="match status" value="1"/>
</dbReference>
<dbReference type="RefSeq" id="WP_117001153.1">
    <property type="nucleotide sequence ID" value="NZ_BMJS01000001.1"/>
</dbReference>